<reference evidence="2 3" key="1">
    <citation type="journal article" date="2019" name="Int. J. Syst. Evol. Microbiol.">
        <title>The Global Catalogue of Microorganisms (GCM) 10K type strain sequencing project: providing services to taxonomists for standard genome sequencing and annotation.</title>
        <authorList>
            <consortium name="The Broad Institute Genomics Platform"/>
            <consortium name="The Broad Institute Genome Sequencing Center for Infectious Disease"/>
            <person name="Wu L."/>
            <person name="Ma J."/>
        </authorList>
    </citation>
    <scope>NUCLEOTIDE SEQUENCE [LARGE SCALE GENOMIC DNA]</scope>
    <source>
        <strain evidence="2 3">JCM 16013</strain>
    </source>
</reference>
<comment type="caution">
    <text evidence="2">The sequence shown here is derived from an EMBL/GenBank/DDBJ whole genome shotgun (WGS) entry which is preliminary data.</text>
</comment>
<dbReference type="InterPro" id="IPR001447">
    <property type="entry name" value="Arylamine_N-AcTrfase"/>
</dbReference>
<evidence type="ECO:0000313" key="2">
    <source>
        <dbReference type="EMBL" id="GAA1970519.1"/>
    </source>
</evidence>
<keyword evidence="3" id="KW-1185">Reference proteome</keyword>
<dbReference type="PANTHER" id="PTHR11786">
    <property type="entry name" value="N-HYDROXYARYLAMINE O-ACETYLTRANSFERASE"/>
    <property type="match status" value="1"/>
</dbReference>
<comment type="similarity">
    <text evidence="1">Belongs to the arylamine N-acetyltransferase family.</text>
</comment>
<dbReference type="InterPro" id="IPR038765">
    <property type="entry name" value="Papain-like_cys_pep_sf"/>
</dbReference>
<evidence type="ECO:0000256" key="1">
    <source>
        <dbReference type="ARBA" id="ARBA00006547"/>
    </source>
</evidence>
<dbReference type="Pfam" id="PF00797">
    <property type="entry name" value="Acetyltransf_2"/>
    <property type="match status" value="1"/>
</dbReference>
<dbReference type="Proteomes" id="UP001499854">
    <property type="component" value="Unassembled WGS sequence"/>
</dbReference>
<gene>
    <name evidence="2" type="ORF">GCM10009838_32020</name>
</gene>
<proteinExistence type="inferred from homology"/>
<protein>
    <submittedName>
        <fullName evidence="2">Arylamine N-acetyltransferase</fullName>
    </submittedName>
</protein>
<evidence type="ECO:0000313" key="3">
    <source>
        <dbReference type="Proteomes" id="UP001499854"/>
    </source>
</evidence>
<dbReference type="Gene3D" id="2.40.128.150">
    <property type="entry name" value="Cysteine proteinases"/>
    <property type="match status" value="1"/>
</dbReference>
<dbReference type="Gene3D" id="3.30.2140.10">
    <property type="entry name" value="Arylamine N-acetyltransferase"/>
    <property type="match status" value="1"/>
</dbReference>
<dbReference type="SUPFAM" id="SSF54001">
    <property type="entry name" value="Cysteine proteinases"/>
    <property type="match status" value="1"/>
</dbReference>
<dbReference type="EMBL" id="BAAAQM010000016">
    <property type="protein sequence ID" value="GAA1970519.1"/>
    <property type="molecule type" value="Genomic_DNA"/>
</dbReference>
<accession>A0ABN2RK67</accession>
<dbReference type="RefSeq" id="WP_344657809.1">
    <property type="nucleotide sequence ID" value="NZ_BAAAQM010000016.1"/>
</dbReference>
<sequence length="289" mass="32567">MANIDVQGYLRRLGTVDPGKPTIEGLFALHRAHVERVAYTSLQVHLGQRTTPDPYESAARIVAGEAGYCYHLNGAFGTLLETLGYDVTWHRGRVWSPEPRGHGLGPIQDEPNHLVLLVEAENTLYYCDTGLGDGLHEPLLLVPGEATQGPYTYTLERTRFDNGASGWSFTHDPKAESFTGMVFEERIASLQDFLARHEWMETDPESGFVKNLDVYRRDAQGVDHLRGCVLTRSDGTTTERREITDSDEWFDALADVFGLRLPGIGDIQQERLWKRVWIQHTAWTAAQEQ</sequence>
<organism evidence="2 3">
    <name type="scientific">Catenulispora subtropica</name>
    <dbReference type="NCBI Taxonomy" id="450798"/>
    <lineage>
        <taxon>Bacteria</taxon>
        <taxon>Bacillati</taxon>
        <taxon>Actinomycetota</taxon>
        <taxon>Actinomycetes</taxon>
        <taxon>Catenulisporales</taxon>
        <taxon>Catenulisporaceae</taxon>
        <taxon>Catenulispora</taxon>
    </lineage>
</organism>
<dbReference type="PANTHER" id="PTHR11786:SF0">
    <property type="entry name" value="ARYLAMINE N-ACETYLTRANSFERASE 4-RELATED"/>
    <property type="match status" value="1"/>
</dbReference>
<name>A0ABN2RK67_9ACTN</name>